<protein>
    <submittedName>
        <fullName evidence="2">Uncharacterized protein</fullName>
    </submittedName>
</protein>
<dbReference type="Proteomes" id="UP001152519">
    <property type="component" value="Unassembled WGS sequence"/>
</dbReference>
<organism evidence="2 3">
    <name type="scientific">Actinacidiphila cocklensis</name>
    <dbReference type="NCBI Taxonomy" id="887465"/>
    <lineage>
        <taxon>Bacteria</taxon>
        <taxon>Bacillati</taxon>
        <taxon>Actinomycetota</taxon>
        <taxon>Actinomycetes</taxon>
        <taxon>Kitasatosporales</taxon>
        <taxon>Streptomycetaceae</taxon>
        <taxon>Actinacidiphila</taxon>
    </lineage>
</organism>
<feature type="region of interest" description="Disordered" evidence="1">
    <location>
        <begin position="1"/>
        <end position="173"/>
    </location>
</feature>
<gene>
    <name evidence="2" type="ORF">SCOCK_80160</name>
</gene>
<feature type="compositionally biased region" description="Basic residues" evidence="1">
    <location>
        <begin position="81"/>
        <end position="107"/>
    </location>
</feature>
<dbReference type="EMBL" id="CAJSLV010000114">
    <property type="protein sequence ID" value="CAG6399004.1"/>
    <property type="molecule type" value="Genomic_DNA"/>
</dbReference>
<feature type="region of interest" description="Disordered" evidence="1">
    <location>
        <begin position="188"/>
        <end position="207"/>
    </location>
</feature>
<accession>A0A9W4EBT9</accession>
<keyword evidence="3" id="KW-1185">Reference proteome</keyword>
<feature type="region of interest" description="Disordered" evidence="1">
    <location>
        <begin position="401"/>
        <end position="427"/>
    </location>
</feature>
<feature type="region of interest" description="Disordered" evidence="1">
    <location>
        <begin position="216"/>
        <end position="246"/>
    </location>
</feature>
<reference evidence="2" key="1">
    <citation type="submission" date="2021-05" db="EMBL/GenBank/DDBJ databases">
        <authorList>
            <person name="Arsene-Ploetze F."/>
        </authorList>
    </citation>
    <scope>NUCLEOTIDE SEQUENCE</scope>
    <source>
        <strain evidence="2">DSM 42138</strain>
    </source>
</reference>
<feature type="region of interest" description="Disordered" evidence="1">
    <location>
        <begin position="258"/>
        <end position="348"/>
    </location>
</feature>
<sequence>MAGAERRRTVGSPPGARRPCPPASPRLQPRRRDAAPRIRKKRSPRDIPAQQRPTRPGRRRRGPRRVSEERHSTPCPGPRLVRGRHGDRHPRQRRGHPAARRRRAAARRHGDLGGGRPAAPDPDRRLRPAVGTADARRRPGGGPVPRRAAHGAAHRGRRGGAAGREGHGDAGRAGRGLVALVARHRRRAGHRLRGAVPDDHPSPVRAGRGLRRLADAGGASAGVGRDGGAPGPARTGRRAAAGPAAGLLRPARAWPCRRVPGAGHGLQQPRAPRGPRRCGGADGVDRPGRAGPGGDGPGRAGDGLPGGASGPLRAGRRRPGTAPGGGPVGLRRALAGAGRGADRTGVPGGAALRADVVVLHLPAGRPRHRHQRAGRQDGLAAVRLAGRVPLRAAGGRLGGRGVAVPGARRDAHPARCGAPPGAMSPLRPFRATAGITVRRHGKTVRPALRFRQQGTQPAGCAIQGKRASTTCGARRSPPTG</sequence>
<proteinExistence type="predicted"/>
<feature type="compositionally biased region" description="Gly residues" evidence="1">
    <location>
        <begin position="290"/>
        <end position="309"/>
    </location>
</feature>
<evidence type="ECO:0000313" key="3">
    <source>
        <dbReference type="Proteomes" id="UP001152519"/>
    </source>
</evidence>
<feature type="region of interest" description="Disordered" evidence="1">
    <location>
        <begin position="455"/>
        <end position="480"/>
    </location>
</feature>
<evidence type="ECO:0000313" key="2">
    <source>
        <dbReference type="EMBL" id="CAG6399004.1"/>
    </source>
</evidence>
<feature type="compositionally biased region" description="Basic residues" evidence="1">
    <location>
        <begin position="147"/>
        <end position="158"/>
    </location>
</feature>
<dbReference type="AlphaFoldDB" id="A0A9W4EBT9"/>
<feature type="compositionally biased region" description="Gly residues" evidence="1">
    <location>
        <begin position="219"/>
        <end position="230"/>
    </location>
</feature>
<evidence type="ECO:0000256" key="1">
    <source>
        <dbReference type="SAM" id="MobiDB-lite"/>
    </source>
</evidence>
<comment type="caution">
    <text evidence="2">The sequence shown here is derived from an EMBL/GenBank/DDBJ whole genome shotgun (WGS) entry which is preliminary data.</text>
</comment>
<feature type="compositionally biased region" description="Basic residues" evidence="1">
    <location>
        <begin position="55"/>
        <end position="64"/>
    </location>
</feature>
<name>A0A9W4EBT9_9ACTN</name>
<feature type="compositionally biased region" description="Low complexity" evidence="1">
    <location>
        <begin position="231"/>
        <end position="246"/>
    </location>
</feature>